<dbReference type="SUPFAM" id="SSF50370">
    <property type="entry name" value="Ricin B-like lectins"/>
    <property type="match status" value="1"/>
</dbReference>
<dbReference type="GO" id="GO:1902412">
    <property type="term" value="P:regulation of mitotic cytokinesis"/>
    <property type="evidence" value="ECO:0007669"/>
    <property type="project" value="InterPro"/>
</dbReference>
<feature type="region of interest" description="Disordered" evidence="2">
    <location>
        <begin position="796"/>
        <end position="823"/>
    </location>
</feature>
<evidence type="ECO:0000313" key="5">
    <source>
        <dbReference type="Proteomes" id="UP001283361"/>
    </source>
</evidence>
<dbReference type="GO" id="GO:0035556">
    <property type="term" value="P:intracellular signal transduction"/>
    <property type="evidence" value="ECO:0007669"/>
    <property type="project" value="InterPro"/>
</dbReference>
<feature type="region of interest" description="Disordered" evidence="2">
    <location>
        <begin position="1"/>
        <end position="46"/>
    </location>
</feature>
<name>A0AAE1D4B3_9GAST</name>
<dbReference type="EMBL" id="JAWDGP010005460">
    <property type="protein sequence ID" value="KAK3756854.1"/>
    <property type="molecule type" value="Genomic_DNA"/>
</dbReference>
<dbReference type="PANTHER" id="PTHR46302:SF3">
    <property type="entry name" value="DOUBLECORTIN DOMAIN-CONTAINING PROTEIN 1"/>
    <property type="match status" value="1"/>
</dbReference>
<dbReference type="InterPro" id="IPR056415">
    <property type="entry name" value="DCX2_DCDC1"/>
</dbReference>
<dbReference type="Pfam" id="PF24478">
    <property type="entry name" value="DCX2_DCDC1"/>
    <property type="match status" value="2"/>
</dbReference>
<dbReference type="GO" id="GO:0008017">
    <property type="term" value="F:microtubule binding"/>
    <property type="evidence" value="ECO:0007669"/>
    <property type="project" value="InterPro"/>
</dbReference>
<dbReference type="PROSITE" id="PS50309">
    <property type="entry name" value="DC"/>
    <property type="match status" value="2"/>
</dbReference>
<sequence>MVDQDSDAKTQTFHIRMGAEKPPGSGRRSHRQSDRPRLPASTPLFNKNKSDMISYEDLLVAQYLEDLKRQRVEPIKRDKQHPPSPYLQRLPYSHARYGRYRRRPMSATVTGYRPSSGKPKIDAKFIADTSLWDPETPRDQRRLRPASAPIRRHRPLSGASLRQRPPSGRKAVYRQQPHIIKAYAYPNGTRDNFIHLAAPTMKILLEFATEKLGLPFAGRRVFLEDGVEVFQEKDIPPDGDIYISMGEKFKDPFRSTKRNMIVRNSSVWTLTGIILPEKGRKRGVRTRMSSRMRALCENKKVRIMVYKNGCSTEPFEVVADLKKMECFLMCCTSKLGLRTHARIAYDWNGTEITDLSDTPVLDDSIVQQGKTPFLGPLWISTGEGFSPSGTQGFLLMVQAALKEKHKTASKHKSEIDFALDNEKEKVSSPVILSMSADELYEASEKVEDEVEKLKDALSVVADKLEALKAGARQEEEEGMKYRMTHIQELSCDDRLVGTKGIKLKVFENGHADNEFLYFFNLREAFKGMKNMKDNINERVLRRLLDELSNTRFSAGANRNLKTTATKLFNKFGAEITDVIKLEQEQSVWISFGEPFICPFTYTLQVFLEKATPVTDGKGDQRIIKESVLADPELEKLSKDTTRWEATIGFPALYQSDEEELMQYADPAKVELLLEIAEVDSRNHFLLLKDKYNVALYPEIVVTEKAHTRSQLFVYNEAGYLYCKAAPQLCLAVSDRRVEACLASMDSPVDGFMVCLQKRMVGNPSQIWRCTSDATMYSEAYPSLLLTYLGNKKDEVQDSEDNNNFGASGQEPNLGEDNSTPTEFKPKAKDIYLVVADPLPKKEMAAQRFAFKQERFDNLGQWRFTDASNSEWSKQAYSWPVKMNGELNKDYDWPMEGYLLPNAPPLRKTCKKSNLSGISPVQLRVMKNGERCADSAVTVVGPNLTNMMSKSLRKEQTNKCKKGRGKQIIPSEEFEDELELNRLDMTVAETEFQMFLAHVTGVLDLPFAARRLFDCQGKELFTIQGLERGSLVIASCGEEWSDPRLTRMEQKRRFLLSQLSSDVVKIRQYCALRNPEDFVLEINGPVAPQSKLVVGQRWNKAGEEKDRDHLERGDNNLISSKRSVEHHSVTGTQDDQLDQEEIGAGDMSARQRSKARAEERLNSLKWPWERLVNVNNSLDAEDPEASKYTDKDMYEKFKPQRVARQSRETLQKFEFEDGYITVSASGRGNSSIVLAASEAEGGHKLDVVLAKRRPDDVLQRWLIRENGEIVSRANQRLALTVSMPGTSLACDSDNAGALSFQDCPVTLQLRCDNTFGKAHQRWRYDAESGLIHAFWADMHDKEITAANQADVCTYSIAQVADIDQPGYEVEIQSPKLGMTKQKVCTSCARAMRGRYKVQRLPPHIAFHCAMGDAKKLKIQEVGSFKKLNNKVDLSTFEASLTLTFWEDTLFNLRKQTNVTTIAHEINAAKVVRTVKVMAYKNGEGRLRHGEMICGSSIEGILGQCAHRLGMTSAARRMYLEDGSLVLDIDELVRYAVECYKTEMVNMVLLRKKQADNRELDDLEEEDEAVRLARFQEAASHEISERMQASMNLMMEADRDRDDRRARGGERGRGGEDEEEDDEEDGRHGEEDSEQRDLDKEEAQKINREREQVLENMKLPPLDIILRGPLEVWVSSGKAFVSPEVVESKEESRRKKRQFRSQVCLALDVDKHVLRQMKGRRLDQMKPGVYRSTLSSVRPVVIEKTWQEPTAAEQDKHHSVHKLQTHLGEIRANQQDKQPGIVGINMEGKLYQQPNMKRVMVYPNGESVERSIYVWGKSMAQILCCATQKLGLWKNAKILYTLEGKMISTFEDIQRDQLLCVSTGKSFQQPATQKVDIEVKANWGRARKQYGSKATDVVVDVQKNPEVDVDPFGPPLLAVSDPPKKPLAY</sequence>
<feature type="coiled-coil region" evidence="1">
    <location>
        <begin position="436"/>
        <end position="463"/>
    </location>
</feature>
<dbReference type="InterPro" id="IPR036572">
    <property type="entry name" value="Doublecortin_dom_sf"/>
</dbReference>
<dbReference type="Proteomes" id="UP001283361">
    <property type="component" value="Unassembled WGS sequence"/>
</dbReference>
<feature type="compositionally biased region" description="Basic and acidic residues" evidence="2">
    <location>
        <begin position="1594"/>
        <end position="1613"/>
    </location>
</feature>
<feature type="region of interest" description="Disordered" evidence="2">
    <location>
        <begin position="1593"/>
        <end position="1640"/>
    </location>
</feature>
<comment type="caution">
    <text evidence="4">The sequence shown here is derived from an EMBL/GenBank/DDBJ whole genome shotgun (WGS) entry which is preliminary data.</text>
</comment>
<dbReference type="CDD" id="cd17159">
    <property type="entry name" value="DCX4_DCDC5"/>
    <property type="match status" value="1"/>
</dbReference>
<feature type="region of interest" description="Disordered" evidence="2">
    <location>
        <begin position="1102"/>
        <end position="1139"/>
    </location>
</feature>
<feature type="compositionally biased region" description="Basic and acidic residues" evidence="2">
    <location>
        <begin position="1102"/>
        <end position="1113"/>
    </location>
</feature>
<feature type="compositionally biased region" description="Polar residues" evidence="2">
    <location>
        <begin position="801"/>
        <end position="821"/>
    </location>
</feature>
<dbReference type="InterPro" id="IPR057424">
    <property type="entry name" value="Ubiquitin_DCDC1"/>
</dbReference>
<evidence type="ECO:0000259" key="3">
    <source>
        <dbReference type="PROSITE" id="PS50309"/>
    </source>
</evidence>
<feature type="domain" description="Doublecortin" evidence="3">
    <location>
        <begin position="198"/>
        <end position="259"/>
    </location>
</feature>
<dbReference type="PROSITE" id="PS50231">
    <property type="entry name" value="RICIN_B_LECTIN"/>
    <property type="match status" value="1"/>
</dbReference>
<dbReference type="Gene3D" id="3.10.20.230">
    <property type="entry name" value="Doublecortin domain"/>
    <property type="match status" value="1"/>
</dbReference>
<dbReference type="CDD" id="cd17158">
    <property type="entry name" value="DCX3_DCDC5"/>
    <property type="match status" value="1"/>
</dbReference>
<dbReference type="PANTHER" id="PTHR46302">
    <property type="entry name" value="DOUBLECORTIN DOMAIN-CONTAINING PROTEIN 1"/>
    <property type="match status" value="1"/>
</dbReference>
<dbReference type="Pfam" id="PF25510">
    <property type="entry name" value="Ubiquitin_DCDC1"/>
    <property type="match status" value="1"/>
</dbReference>
<reference evidence="4" key="1">
    <citation type="journal article" date="2023" name="G3 (Bethesda)">
        <title>A reference genome for the long-term kleptoplast-retaining sea slug Elysia crispata morphotype clarki.</title>
        <authorList>
            <person name="Eastman K.E."/>
            <person name="Pendleton A.L."/>
            <person name="Shaikh M.A."/>
            <person name="Suttiyut T."/>
            <person name="Ogas R."/>
            <person name="Tomko P."/>
            <person name="Gavelis G."/>
            <person name="Widhalm J.R."/>
            <person name="Wisecaver J.H."/>
        </authorList>
    </citation>
    <scope>NUCLEOTIDE SEQUENCE</scope>
    <source>
        <strain evidence="4">ECLA1</strain>
    </source>
</reference>
<feature type="domain" description="Doublecortin" evidence="3">
    <location>
        <begin position="990"/>
        <end position="1045"/>
    </location>
</feature>
<feature type="region of interest" description="Disordered" evidence="2">
    <location>
        <begin position="133"/>
        <end position="169"/>
    </location>
</feature>
<keyword evidence="1" id="KW-0175">Coiled coil</keyword>
<evidence type="ECO:0000256" key="1">
    <source>
        <dbReference type="SAM" id="Coils"/>
    </source>
</evidence>
<dbReference type="GO" id="GO:0030496">
    <property type="term" value="C:midbody"/>
    <property type="evidence" value="ECO:0007669"/>
    <property type="project" value="TreeGrafter"/>
</dbReference>
<dbReference type="InterPro" id="IPR043188">
    <property type="entry name" value="DCDC1"/>
</dbReference>
<gene>
    <name evidence="4" type="ORF">RRG08_048900</name>
</gene>
<feature type="compositionally biased region" description="Basic and acidic residues" evidence="2">
    <location>
        <begin position="1623"/>
        <end position="1640"/>
    </location>
</feature>
<organism evidence="4 5">
    <name type="scientific">Elysia crispata</name>
    <name type="common">lettuce slug</name>
    <dbReference type="NCBI Taxonomy" id="231223"/>
    <lineage>
        <taxon>Eukaryota</taxon>
        <taxon>Metazoa</taxon>
        <taxon>Spiralia</taxon>
        <taxon>Lophotrochozoa</taxon>
        <taxon>Mollusca</taxon>
        <taxon>Gastropoda</taxon>
        <taxon>Heterobranchia</taxon>
        <taxon>Euthyneura</taxon>
        <taxon>Panpulmonata</taxon>
        <taxon>Sacoglossa</taxon>
        <taxon>Placobranchoidea</taxon>
        <taxon>Plakobranchidae</taxon>
        <taxon>Elysia</taxon>
    </lineage>
</organism>
<keyword evidence="5" id="KW-1185">Reference proteome</keyword>
<dbReference type="SUPFAM" id="SSF89837">
    <property type="entry name" value="Doublecortin (DC)"/>
    <property type="match status" value="5"/>
</dbReference>
<dbReference type="InterPro" id="IPR003533">
    <property type="entry name" value="Doublecortin_dom"/>
</dbReference>
<proteinExistence type="predicted"/>
<evidence type="ECO:0000256" key="2">
    <source>
        <dbReference type="SAM" id="MobiDB-lite"/>
    </source>
</evidence>
<dbReference type="InterPro" id="IPR035992">
    <property type="entry name" value="Ricin_B-like_lectins"/>
</dbReference>
<evidence type="ECO:0000313" key="4">
    <source>
        <dbReference type="EMBL" id="KAK3756854.1"/>
    </source>
</evidence>
<accession>A0AAE1D4B3</accession>
<protein>
    <recommendedName>
        <fullName evidence="3">Doublecortin domain-containing protein</fullName>
    </recommendedName>
</protein>